<keyword evidence="1" id="KW-0812">Transmembrane</keyword>
<proteinExistence type="predicted"/>
<sequence>MPDRSAEVSFVGSSVPAKVEVSVHYFGPNLGRNLEPVEDFGESGILGIVFTFYINFLSLYSYWSY</sequence>
<organism evidence="2 3">
    <name type="scientific">candidate division MSBL1 archaeon SCGC-AAA382A03</name>
    <dbReference type="NCBI Taxonomy" id="1698278"/>
    <lineage>
        <taxon>Archaea</taxon>
        <taxon>Methanobacteriati</taxon>
        <taxon>Methanobacteriota</taxon>
        <taxon>candidate division MSBL1</taxon>
    </lineage>
</organism>
<dbReference type="EMBL" id="LHYC01000036">
    <property type="protein sequence ID" value="KXB05057.1"/>
    <property type="molecule type" value="Genomic_DNA"/>
</dbReference>
<protein>
    <submittedName>
        <fullName evidence="2">Uncharacterized protein</fullName>
    </submittedName>
</protein>
<keyword evidence="1" id="KW-1133">Transmembrane helix</keyword>
<feature type="transmembrane region" description="Helical" evidence="1">
    <location>
        <begin position="44"/>
        <end position="63"/>
    </location>
</feature>
<evidence type="ECO:0000313" key="3">
    <source>
        <dbReference type="Proteomes" id="UP000070549"/>
    </source>
</evidence>
<accession>A0A133VF61</accession>
<dbReference type="AlphaFoldDB" id="A0A133VF61"/>
<gene>
    <name evidence="2" type="ORF">AKJ49_01475</name>
</gene>
<keyword evidence="3" id="KW-1185">Reference proteome</keyword>
<evidence type="ECO:0000256" key="1">
    <source>
        <dbReference type="SAM" id="Phobius"/>
    </source>
</evidence>
<dbReference type="Proteomes" id="UP000070549">
    <property type="component" value="Unassembled WGS sequence"/>
</dbReference>
<name>A0A133VF61_9EURY</name>
<keyword evidence="1" id="KW-0472">Membrane</keyword>
<evidence type="ECO:0000313" key="2">
    <source>
        <dbReference type="EMBL" id="KXB05057.1"/>
    </source>
</evidence>
<reference evidence="2 3" key="1">
    <citation type="journal article" date="2016" name="Sci. Rep.">
        <title>Metabolic traits of an uncultured archaeal lineage -MSBL1- from brine pools of the Red Sea.</title>
        <authorList>
            <person name="Mwirichia R."/>
            <person name="Alam I."/>
            <person name="Rashid M."/>
            <person name="Vinu M."/>
            <person name="Ba-Alawi W."/>
            <person name="Anthony Kamau A."/>
            <person name="Kamanda Ngugi D."/>
            <person name="Goker M."/>
            <person name="Klenk H.P."/>
            <person name="Bajic V."/>
            <person name="Stingl U."/>
        </authorList>
    </citation>
    <scope>NUCLEOTIDE SEQUENCE [LARGE SCALE GENOMIC DNA]</scope>
    <source>
        <strain evidence="2">SCGC-AAA382A03</strain>
    </source>
</reference>
<comment type="caution">
    <text evidence="2">The sequence shown here is derived from an EMBL/GenBank/DDBJ whole genome shotgun (WGS) entry which is preliminary data.</text>
</comment>